<dbReference type="GO" id="GO:0004252">
    <property type="term" value="F:serine-type endopeptidase activity"/>
    <property type="evidence" value="ECO:0007669"/>
    <property type="project" value="InterPro"/>
</dbReference>
<reference evidence="10" key="1">
    <citation type="submission" date="2017-01" db="EMBL/GenBank/DDBJ databases">
        <authorList>
            <person name="Varghese N."/>
            <person name="Submissions S."/>
        </authorList>
    </citation>
    <scope>NUCLEOTIDE SEQUENCE [LARGE SCALE GENOMIC DNA]</scope>
    <source>
        <strain evidence="10">DSM 21054</strain>
    </source>
</reference>
<proteinExistence type="inferred from homology"/>
<dbReference type="PANTHER" id="PTHR43731">
    <property type="entry name" value="RHOMBOID PROTEASE"/>
    <property type="match status" value="1"/>
</dbReference>
<feature type="transmembrane region" description="Helical" evidence="7">
    <location>
        <begin position="139"/>
        <end position="164"/>
    </location>
</feature>
<keyword evidence="9" id="KW-0645">Protease</keyword>
<evidence type="ECO:0000259" key="8">
    <source>
        <dbReference type="Pfam" id="PF01694"/>
    </source>
</evidence>
<keyword evidence="4" id="KW-0378">Hydrolase</keyword>
<dbReference type="InterPro" id="IPR022764">
    <property type="entry name" value="Peptidase_S54_rhomboid_dom"/>
</dbReference>
<evidence type="ECO:0000313" key="9">
    <source>
        <dbReference type="EMBL" id="SIT32498.1"/>
    </source>
</evidence>
<dbReference type="Pfam" id="PF01694">
    <property type="entry name" value="Rhomboid"/>
    <property type="match status" value="1"/>
</dbReference>
<dbReference type="Gene3D" id="1.20.1540.10">
    <property type="entry name" value="Rhomboid-like"/>
    <property type="match status" value="1"/>
</dbReference>
<dbReference type="EMBL" id="FTOR01000011">
    <property type="protein sequence ID" value="SIT32498.1"/>
    <property type="molecule type" value="Genomic_DNA"/>
</dbReference>
<name>A0A173MAV2_9BACT</name>
<evidence type="ECO:0000256" key="6">
    <source>
        <dbReference type="ARBA" id="ARBA00023136"/>
    </source>
</evidence>
<dbReference type="InterPro" id="IPR050925">
    <property type="entry name" value="Rhomboid_protease_S54"/>
</dbReference>
<feature type="transmembrane region" description="Helical" evidence="7">
    <location>
        <begin position="113"/>
        <end position="133"/>
    </location>
</feature>
<evidence type="ECO:0000256" key="5">
    <source>
        <dbReference type="ARBA" id="ARBA00022989"/>
    </source>
</evidence>
<feature type="transmembrane region" description="Helical" evidence="7">
    <location>
        <begin position="6"/>
        <end position="22"/>
    </location>
</feature>
<dbReference type="SUPFAM" id="SSF144091">
    <property type="entry name" value="Rhomboid-like"/>
    <property type="match status" value="1"/>
</dbReference>
<evidence type="ECO:0000256" key="3">
    <source>
        <dbReference type="ARBA" id="ARBA00022692"/>
    </source>
</evidence>
<comment type="similarity">
    <text evidence="2">Belongs to the peptidase S54 family.</text>
</comment>
<dbReference type="AlphaFoldDB" id="A0A173MAV2"/>
<dbReference type="Proteomes" id="UP000186917">
    <property type="component" value="Unassembled WGS sequence"/>
</dbReference>
<keyword evidence="3 7" id="KW-0812">Transmembrane</keyword>
<evidence type="ECO:0000256" key="2">
    <source>
        <dbReference type="ARBA" id="ARBA00009045"/>
    </source>
</evidence>
<evidence type="ECO:0000256" key="1">
    <source>
        <dbReference type="ARBA" id="ARBA00004141"/>
    </source>
</evidence>
<sequence length="217" mass="24519">MSLSITIIIIAITVVISIMKFNSYELEDALIFDPPAVYYRKQWYRFITCGFIHADIAHLAFNMYSLYLFGPIVEQKFIYIFGAQGRLIYLLMYLTSLAACLMPTYAQHKTNNGYRSLGASGAISAVSFCFMFLEPTTGIGFIFLPFYIPGFLFAIIYLVISSVLAKRADSHINHSAHIWGAIYGVAFLIFTCYVLSDYKVLSNFAEQVSGYISAKFH</sequence>
<keyword evidence="5 7" id="KW-1133">Transmembrane helix</keyword>
<feature type="transmembrane region" description="Helical" evidence="7">
    <location>
        <begin position="87"/>
        <end position="106"/>
    </location>
</feature>
<organism evidence="9 10">
    <name type="scientific">Filimonas lacunae</name>
    <dbReference type="NCBI Taxonomy" id="477680"/>
    <lineage>
        <taxon>Bacteria</taxon>
        <taxon>Pseudomonadati</taxon>
        <taxon>Bacteroidota</taxon>
        <taxon>Chitinophagia</taxon>
        <taxon>Chitinophagales</taxon>
        <taxon>Chitinophagaceae</taxon>
        <taxon>Filimonas</taxon>
    </lineage>
</organism>
<dbReference type="GO" id="GO:0016020">
    <property type="term" value="C:membrane"/>
    <property type="evidence" value="ECO:0007669"/>
    <property type="project" value="UniProtKB-SubCell"/>
</dbReference>
<evidence type="ECO:0000313" key="10">
    <source>
        <dbReference type="Proteomes" id="UP000186917"/>
    </source>
</evidence>
<evidence type="ECO:0000256" key="7">
    <source>
        <dbReference type="SAM" id="Phobius"/>
    </source>
</evidence>
<dbReference type="RefSeq" id="WP_231940384.1">
    <property type="nucleotide sequence ID" value="NZ_AP017422.1"/>
</dbReference>
<dbReference type="STRING" id="477680.SAMN05421788_111152"/>
<keyword evidence="10" id="KW-1185">Reference proteome</keyword>
<feature type="transmembrane region" description="Helical" evidence="7">
    <location>
        <begin position="176"/>
        <end position="196"/>
    </location>
</feature>
<keyword evidence="6 7" id="KW-0472">Membrane</keyword>
<feature type="domain" description="Peptidase S54 rhomboid" evidence="8">
    <location>
        <begin position="41"/>
        <end position="192"/>
    </location>
</feature>
<dbReference type="InterPro" id="IPR035952">
    <property type="entry name" value="Rhomboid-like_sf"/>
</dbReference>
<protein>
    <submittedName>
        <fullName evidence="9">Membrane associated serine protease, rhomboid family</fullName>
    </submittedName>
</protein>
<feature type="transmembrane region" description="Helical" evidence="7">
    <location>
        <begin position="43"/>
        <end position="67"/>
    </location>
</feature>
<evidence type="ECO:0000256" key="4">
    <source>
        <dbReference type="ARBA" id="ARBA00022801"/>
    </source>
</evidence>
<dbReference type="KEGG" id="fln:FLA_0642"/>
<dbReference type="GO" id="GO:0006508">
    <property type="term" value="P:proteolysis"/>
    <property type="evidence" value="ECO:0007669"/>
    <property type="project" value="UniProtKB-KW"/>
</dbReference>
<accession>A0A173MAV2</accession>
<gene>
    <name evidence="9" type="ORF">SAMN05421788_111152</name>
</gene>
<dbReference type="PANTHER" id="PTHR43731:SF14">
    <property type="entry name" value="PRESENILIN-ASSOCIATED RHOMBOID-LIKE PROTEIN, MITOCHONDRIAL"/>
    <property type="match status" value="1"/>
</dbReference>
<comment type="subcellular location">
    <subcellularLocation>
        <location evidence="1">Membrane</location>
        <topology evidence="1">Multi-pass membrane protein</topology>
    </subcellularLocation>
</comment>